<dbReference type="OrthoDB" id="121934at2"/>
<name>I3ZGP1_TERRK</name>
<evidence type="ECO:0000256" key="1">
    <source>
        <dbReference type="ARBA" id="ARBA00004370"/>
    </source>
</evidence>
<keyword evidence="2 5" id="KW-0812">Transmembrane</keyword>
<dbReference type="EMBL" id="CP003379">
    <property type="protein sequence ID" value="AFL88409.1"/>
    <property type="molecule type" value="Genomic_DNA"/>
</dbReference>
<protein>
    <recommendedName>
        <fullName evidence="6">TMEM205-like domain-containing protein</fullName>
    </recommendedName>
</protein>
<feature type="domain" description="TMEM205-like" evidence="6">
    <location>
        <begin position="11"/>
        <end position="95"/>
    </location>
</feature>
<dbReference type="eggNOG" id="ENOG5033759">
    <property type="taxonomic scope" value="Bacteria"/>
</dbReference>
<reference evidence="7 9" key="1">
    <citation type="submission" date="2012-06" db="EMBL/GenBank/DDBJ databases">
        <title>Complete genome of Terriglobus roseus DSM 18391.</title>
        <authorList>
            <consortium name="US DOE Joint Genome Institute (JGI-PGF)"/>
            <person name="Lucas S."/>
            <person name="Copeland A."/>
            <person name="Lapidus A."/>
            <person name="Glavina del Rio T."/>
            <person name="Dalin E."/>
            <person name="Tice H."/>
            <person name="Bruce D."/>
            <person name="Goodwin L."/>
            <person name="Pitluck S."/>
            <person name="Peters L."/>
            <person name="Mikhailova N."/>
            <person name="Munk A.C.C."/>
            <person name="Kyrpides N."/>
            <person name="Mavromatis K."/>
            <person name="Ivanova N."/>
            <person name="Brettin T."/>
            <person name="Detter J.C."/>
            <person name="Han C."/>
            <person name="Larimer F."/>
            <person name="Land M."/>
            <person name="Hauser L."/>
            <person name="Markowitz V."/>
            <person name="Cheng J.-F."/>
            <person name="Hugenholtz P."/>
            <person name="Woyke T."/>
            <person name="Wu D."/>
            <person name="Brambilla E."/>
            <person name="Klenk H.-P."/>
            <person name="Eisen J.A."/>
        </authorList>
    </citation>
    <scope>NUCLEOTIDE SEQUENCE [LARGE SCALE GENOMIC DNA]</scope>
    <source>
        <strain evidence="7">DSM 18391</strain>
        <strain evidence="9">DSM 18391 / NRRL B-41598 / KBS 63</strain>
    </source>
</reference>
<dbReference type="AlphaFoldDB" id="I3ZGP1"/>
<gene>
    <name evidence="7" type="ordered locus">Terro_2138</name>
    <name evidence="8" type="ordered locus">Terro_2502</name>
</gene>
<accession>I3ZGP1</accession>
<evidence type="ECO:0000313" key="7">
    <source>
        <dbReference type="EMBL" id="AFL88409.1"/>
    </source>
</evidence>
<feature type="transmembrane region" description="Helical" evidence="5">
    <location>
        <begin position="7"/>
        <end position="32"/>
    </location>
</feature>
<dbReference type="GO" id="GO:0016020">
    <property type="term" value="C:membrane"/>
    <property type="evidence" value="ECO:0007669"/>
    <property type="project" value="UniProtKB-SubCell"/>
</dbReference>
<organism evidence="7 9">
    <name type="scientific">Terriglobus roseus (strain DSM 18391 / NRRL B-41598 / KBS 63)</name>
    <dbReference type="NCBI Taxonomy" id="926566"/>
    <lineage>
        <taxon>Bacteria</taxon>
        <taxon>Pseudomonadati</taxon>
        <taxon>Acidobacteriota</taxon>
        <taxon>Terriglobia</taxon>
        <taxon>Terriglobales</taxon>
        <taxon>Acidobacteriaceae</taxon>
        <taxon>Terriglobus</taxon>
    </lineage>
</organism>
<keyword evidence="9" id="KW-1185">Reference proteome</keyword>
<evidence type="ECO:0000313" key="9">
    <source>
        <dbReference type="Proteomes" id="UP000006056"/>
    </source>
</evidence>
<dbReference type="InterPro" id="IPR025423">
    <property type="entry name" value="TMEM205-like"/>
</dbReference>
<evidence type="ECO:0000256" key="5">
    <source>
        <dbReference type="SAM" id="Phobius"/>
    </source>
</evidence>
<feature type="transmembrane region" description="Helical" evidence="5">
    <location>
        <begin position="44"/>
        <end position="67"/>
    </location>
</feature>
<evidence type="ECO:0000256" key="2">
    <source>
        <dbReference type="ARBA" id="ARBA00022692"/>
    </source>
</evidence>
<dbReference type="Pfam" id="PF13664">
    <property type="entry name" value="DUF4149"/>
    <property type="match status" value="1"/>
</dbReference>
<dbReference type="HOGENOM" id="CLU_1524404_0_0_0"/>
<proteinExistence type="predicted"/>
<dbReference type="Proteomes" id="UP000006056">
    <property type="component" value="Chromosome"/>
</dbReference>
<evidence type="ECO:0000256" key="4">
    <source>
        <dbReference type="ARBA" id="ARBA00023136"/>
    </source>
</evidence>
<evidence type="ECO:0000259" key="6">
    <source>
        <dbReference type="Pfam" id="PF13664"/>
    </source>
</evidence>
<evidence type="ECO:0000256" key="3">
    <source>
        <dbReference type="ARBA" id="ARBA00022989"/>
    </source>
</evidence>
<keyword evidence="3 5" id="KW-1133">Transmembrane helix</keyword>
<dbReference type="KEGG" id="trs:Terro_2502"/>
<dbReference type="EMBL" id="CP003379">
    <property type="protein sequence ID" value="AFL88750.1"/>
    <property type="molecule type" value="Genomic_DNA"/>
</dbReference>
<feature type="transmembrane region" description="Helical" evidence="5">
    <location>
        <begin position="79"/>
        <end position="99"/>
    </location>
</feature>
<sequence length="176" mass="19007">MVIAARVVRLLAFAVWMGALIFFGAVVAPTAARVFGTTEQFATFIGHTLLFAHSIGLWCGVAMMISLRLLGSRAYRMPVQAGLVLLMIVMTFVSNRAIILPMEHDRALAGGNINILLPGSPIRTDFESRHAWSTRVESVVILAGLGLAVLIGMEAGLRERGTNATPRKVFDLSEDA</sequence>
<keyword evidence="4 5" id="KW-0472">Membrane</keyword>
<dbReference type="RefSeq" id="WP_014785978.1">
    <property type="nucleotide sequence ID" value="NC_018014.1"/>
</dbReference>
<feature type="transmembrane region" description="Helical" evidence="5">
    <location>
        <begin position="139"/>
        <end position="157"/>
    </location>
</feature>
<dbReference type="KEGG" id="trs:Terro_2138"/>
<evidence type="ECO:0000313" key="8">
    <source>
        <dbReference type="EMBL" id="AFL88750.1"/>
    </source>
</evidence>
<comment type="subcellular location">
    <subcellularLocation>
        <location evidence="1">Membrane</location>
    </subcellularLocation>
</comment>